<evidence type="ECO:0000259" key="4">
    <source>
        <dbReference type="PROSITE" id="PS50949"/>
    </source>
</evidence>
<keyword evidence="6" id="KW-1185">Reference proteome</keyword>
<dbReference type="Pfam" id="PF07729">
    <property type="entry name" value="FCD"/>
    <property type="match status" value="1"/>
</dbReference>
<gene>
    <name evidence="5" type="ORF">VF724_18475</name>
</gene>
<dbReference type="PROSITE" id="PS50949">
    <property type="entry name" value="HTH_GNTR"/>
    <property type="match status" value="1"/>
</dbReference>
<reference evidence="5" key="1">
    <citation type="submission" date="2023-12" db="EMBL/GenBank/DDBJ databases">
        <title>Fervidustalea candida gen. nov., sp. nov., a novel member of the family Paenibacillaceae isolated from a geothermal area.</title>
        <authorList>
            <person name="Li W.-J."/>
            <person name="Jiao J.-Y."/>
            <person name="Chen Y."/>
        </authorList>
    </citation>
    <scope>NUCLEOTIDE SEQUENCE</scope>
    <source>
        <strain evidence="5">SYSU GA230002</strain>
    </source>
</reference>
<keyword evidence="1" id="KW-0805">Transcription regulation</keyword>
<protein>
    <submittedName>
        <fullName evidence="5">GntR family transcriptional regulator</fullName>
    </submittedName>
</protein>
<dbReference type="PANTHER" id="PTHR43537">
    <property type="entry name" value="TRANSCRIPTIONAL REGULATOR, GNTR FAMILY"/>
    <property type="match status" value="1"/>
</dbReference>
<dbReference type="RefSeq" id="WP_371755754.1">
    <property type="nucleotide sequence ID" value="NZ_JAYJLD010000042.1"/>
</dbReference>
<dbReference type="InterPro" id="IPR036390">
    <property type="entry name" value="WH_DNA-bd_sf"/>
</dbReference>
<sequence length="224" mass="25913">MVDVGNKLNLVLEDKDTLHLKVTRVIRNAILRGEFQPGERLVQEELAQALKVSRMPVREALHKLESEGLVILEPHRGAIVKKVDVEDLDEIYYLRSQLEKMAVELSVPRMTLDDIAKLEELLQRMEGIDDVERFVEANIEFHKLLVKYCAWKRLLNFIETLWNGLPQQTPHFLEGQLEISNREHREIVEAVKVKDSAKAGQLLSEHILRTGRELMKKIRLKGSI</sequence>
<keyword evidence="2" id="KW-0238">DNA-binding</keyword>
<dbReference type="EMBL" id="JAYJLD010000042">
    <property type="protein sequence ID" value="MEB3103626.1"/>
    <property type="molecule type" value="Genomic_DNA"/>
</dbReference>
<name>A0ABU5ZQ56_9BACL</name>
<evidence type="ECO:0000256" key="1">
    <source>
        <dbReference type="ARBA" id="ARBA00023015"/>
    </source>
</evidence>
<dbReference type="PRINTS" id="PR00035">
    <property type="entry name" value="HTHGNTR"/>
</dbReference>
<feature type="domain" description="HTH gntR-type" evidence="4">
    <location>
        <begin position="16"/>
        <end position="83"/>
    </location>
</feature>
<keyword evidence="3" id="KW-0804">Transcription</keyword>
<dbReference type="InterPro" id="IPR036388">
    <property type="entry name" value="WH-like_DNA-bd_sf"/>
</dbReference>
<dbReference type="InterPro" id="IPR011711">
    <property type="entry name" value="GntR_C"/>
</dbReference>
<dbReference type="Gene3D" id="1.20.120.530">
    <property type="entry name" value="GntR ligand-binding domain-like"/>
    <property type="match status" value="1"/>
</dbReference>
<dbReference type="InterPro" id="IPR000524">
    <property type="entry name" value="Tscrpt_reg_HTH_GntR"/>
</dbReference>
<accession>A0ABU5ZQ56</accession>
<proteinExistence type="predicted"/>
<dbReference type="SMART" id="SM00345">
    <property type="entry name" value="HTH_GNTR"/>
    <property type="match status" value="1"/>
</dbReference>
<dbReference type="Pfam" id="PF00392">
    <property type="entry name" value="GntR"/>
    <property type="match status" value="1"/>
</dbReference>
<organism evidence="5 6">
    <name type="scientific">Ferviditalea candida</name>
    <dbReference type="NCBI Taxonomy" id="3108399"/>
    <lineage>
        <taxon>Bacteria</taxon>
        <taxon>Bacillati</taxon>
        <taxon>Bacillota</taxon>
        <taxon>Bacilli</taxon>
        <taxon>Bacillales</taxon>
        <taxon>Paenibacillaceae</taxon>
        <taxon>Ferviditalea</taxon>
    </lineage>
</organism>
<dbReference type="SMART" id="SM00895">
    <property type="entry name" value="FCD"/>
    <property type="match status" value="1"/>
</dbReference>
<dbReference type="PANTHER" id="PTHR43537:SF24">
    <property type="entry name" value="GLUCONATE OPERON TRANSCRIPTIONAL REPRESSOR"/>
    <property type="match status" value="1"/>
</dbReference>
<evidence type="ECO:0000256" key="3">
    <source>
        <dbReference type="ARBA" id="ARBA00023163"/>
    </source>
</evidence>
<dbReference type="Proteomes" id="UP001310386">
    <property type="component" value="Unassembled WGS sequence"/>
</dbReference>
<dbReference type="SUPFAM" id="SSF46785">
    <property type="entry name" value="Winged helix' DNA-binding domain"/>
    <property type="match status" value="1"/>
</dbReference>
<evidence type="ECO:0000313" key="5">
    <source>
        <dbReference type="EMBL" id="MEB3103626.1"/>
    </source>
</evidence>
<dbReference type="Gene3D" id="1.10.10.10">
    <property type="entry name" value="Winged helix-like DNA-binding domain superfamily/Winged helix DNA-binding domain"/>
    <property type="match status" value="1"/>
</dbReference>
<comment type="caution">
    <text evidence="5">The sequence shown here is derived from an EMBL/GenBank/DDBJ whole genome shotgun (WGS) entry which is preliminary data.</text>
</comment>
<evidence type="ECO:0000313" key="6">
    <source>
        <dbReference type="Proteomes" id="UP001310386"/>
    </source>
</evidence>
<evidence type="ECO:0000256" key="2">
    <source>
        <dbReference type="ARBA" id="ARBA00023125"/>
    </source>
</evidence>
<dbReference type="InterPro" id="IPR008920">
    <property type="entry name" value="TF_FadR/GntR_C"/>
</dbReference>
<dbReference type="SUPFAM" id="SSF48008">
    <property type="entry name" value="GntR ligand-binding domain-like"/>
    <property type="match status" value="1"/>
</dbReference>
<dbReference type="CDD" id="cd07377">
    <property type="entry name" value="WHTH_GntR"/>
    <property type="match status" value="1"/>
</dbReference>